<dbReference type="Proteomes" id="UP001153365">
    <property type="component" value="Unassembled WGS sequence"/>
</dbReference>
<keyword evidence="10" id="KW-1185">Reference proteome</keyword>
<keyword evidence="6 8" id="KW-0472">Membrane</keyword>
<dbReference type="Pfam" id="PF02535">
    <property type="entry name" value="Zip"/>
    <property type="match status" value="1"/>
</dbReference>
<feature type="transmembrane region" description="Helical" evidence="8">
    <location>
        <begin position="202"/>
        <end position="222"/>
    </location>
</feature>
<evidence type="ECO:0000256" key="7">
    <source>
        <dbReference type="SAM" id="MobiDB-lite"/>
    </source>
</evidence>
<feature type="region of interest" description="Disordered" evidence="7">
    <location>
        <begin position="351"/>
        <end position="379"/>
    </location>
</feature>
<evidence type="ECO:0000256" key="1">
    <source>
        <dbReference type="ARBA" id="ARBA00004127"/>
    </source>
</evidence>
<evidence type="ECO:0000313" key="9">
    <source>
        <dbReference type="EMBL" id="CAH7689607.1"/>
    </source>
</evidence>
<dbReference type="GO" id="GO:0046873">
    <property type="term" value="F:metal ion transmembrane transporter activity"/>
    <property type="evidence" value="ECO:0007669"/>
    <property type="project" value="InterPro"/>
</dbReference>
<feature type="transmembrane region" description="Helical" evidence="8">
    <location>
        <begin position="320"/>
        <end position="341"/>
    </location>
</feature>
<keyword evidence="4 8" id="KW-1133">Transmembrane helix</keyword>
<organism evidence="9 10">
    <name type="scientific">Phakopsora pachyrhizi</name>
    <name type="common">Asian soybean rust disease fungus</name>
    <dbReference type="NCBI Taxonomy" id="170000"/>
    <lineage>
        <taxon>Eukaryota</taxon>
        <taxon>Fungi</taxon>
        <taxon>Dikarya</taxon>
        <taxon>Basidiomycota</taxon>
        <taxon>Pucciniomycotina</taxon>
        <taxon>Pucciniomycetes</taxon>
        <taxon>Pucciniales</taxon>
        <taxon>Phakopsoraceae</taxon>
        <taxon>Phakopsora</taxon>
    </lineage>
</organism>
<protein>
    <submittedName>
        <fullName evidence="9">Zinc/iron permease</fullName>
    </submittedName>
</protein>
<dbReference type="PANTHER" id="PTHR16133:SF0">
    <property type="entry name" value="ZINC_IRON REGULATED TRANSPORTER-RELATED PROTEIN 102B, ISOFORM E"/>
    <property type="match status" value="1"/>
</dbReference>
<keyword evidence="3 8" id="KW-0812">Transmembrane</keyword>
<evidence type="ECO:0000256" key="5">
    <source>
        <dbReference type="ARBA" id="ARBA00023034"/>
    </source>
</evidence>
<reference evidence="9" key="1">
    <citation type="submission" date="2022-06" db="EMBL/GenBank/DDBJ databases">
        <authorList>
            <consortium name="SYNGENTA / RWTH Aachen University"/>
        </authorList>
    </citation>
    <scope>NUCLEOTIDE SEQUENCE</scope>
</reference>
<sequence length="414" mass="45237">MGLVRLAWMSLAMFISTFITGYLPLIFSRGVSTLKFKKLSILSAGLIIGTALTVIIPEGIESVYRYQESTSSCSATSSELQPMHDSNHRSPSVGLPLILGFILMFLIDQITAALQSSNKSIRSNTSLKSQLLQDEFPSANNDFESGPSRRLSDSMASVSNSNENLDDLIPHRSPRMACETDLSILLQRSVPLSPPSPPSRSFSTFVGFIFHSVADGIALGASSFSSSADQDYETIKSIPLDLVVFVAIVVHKAPAAFGLITYLMSMGLSKSKLRKILLAFSVAAPFGALMTWTTLTTMYKIKYGSIPDEPDFGKTEKVEWWAGMILLFSGGTFLYIATHALEDIRNRSMDSPCSFSPRLPKSPVNQSRDRLAQESNGRGAVNSEQKISLLMSSFLMVLGMVLPLILSSSLRHKH</sequence>
<evidence type="ECO:0000256" key="6">
    <source>
        <dbReference type="ARBA" id="ARBA00023136"/>
    </source>
</evidence>
<evidence type="ECO:0000256" key="3">
    <source>
        <dbReference type="ARBA" id="ARBA00022692"/>
    </source>
</evidence>
<dbReference type="InterPro" id="IPR003689">
    <property type="entry name" value="ZIP"/>
</dbReference>
<comment type="caution">
    <text evidence="9">The sequence shown here is derived from an EMBL/GenBank/DDBJ whole genome shotgun (WGS) entry which is preliminary data.</text>
</comment>
<dbReference type="InterPro" id="IPR045891">
    <property type="entry name" value="ZIP9"/>
</dbReference>
<dbReference type="PANTHER" id="PTHR16133">
    <property type="entry name" value="SOLUTE CARRIER FAMILY 39 ZINC TRANSPORTER , MEMBER 9-RELATED"/>
    <property type="match status" value="1"/>
</dbReference>
<feature type="transmembrane region" description="Helical" evidence="8">
    <location>
        <begin position="39"/>
        <end position="56"/>
    </location>
</feature>
<dbReference type="AlphaFoldDB" id="A0AAV0BTN5"/>
<feature type="transmembrane region" description="Helical" evidence="8">
    <location>
        <begin position="387"/>
        <end position="406"/>
    </location>
</feature>
<dbReference type="GO" id="GO:0000139">
    <property type="term" value="C:Golgi membrane"/>
    <property type="evidence" value="ECO:0007669"/>
    <property type="project" value="UniProtKB-SubCell"/>
</dbReference>
<evidence type="ECO:0000256" key="2">
    <source>
        <dbReference type="ARBA" id="ARBA00004394"/>
    </source>
</evidence>
<proteinExistence type="predicted"/>
<dbReference type="EMBL" id="CALTRL010006108">
    <property type="protein sequence ID" value="CAH7689607.1"/>
    <property type="molecule type" value="Genomic_DNA"/>
</dbReference>
<evidence type="ECO:0000313" key="10">
    <source>
        <dbReference type="Proteomes" id="UP001153365"/>
    </source>
</evidence>
<feature type="transmembrane region" description="Helical" evidence="8">
    <location>
        <begin position="6"/>
        <end position="27"/>
    </location>
</feature>
<accession>A0AAV0BTN5</accession>
<feature type="transmembrane region" description="Helical" evidence="8">
    <location>
        <begin position="93"/>
        <end position="114"/>
    </location>
</feature>
<comment type="subcellular location">
    <subcellularLocation>
        <location evidence="1">Endomembrane system</location>
        <topology evidence="1">Multi-pass membrane protein</topology>
    </subcellularLocation>
    <subcellularLocation>
        <location evidence="2">Golgi apparatus membrane</location>
    </subcellularLocation>
</comment>
<gene>
    <name evidence="9" type="ORF">PPACK8108_LOCUS24730</name>
</gene>
<feature type="transmembrane region" description="Helical" evidence="8">
    <location>
        <begin position="276"/>
        <end position="295"/>
    </location>
</feature>
<evidence type="ECO:0000256" key="8">
    <source>
        <dbReference type="SAM" id="Phobius"/>
    </source>
</evidence>
<feature type="transmembrane region" description="Helical" evidence="8">
    <location>
        <begin position="242"/>
        <end position="264"/>
    </location>
</feature>
<name>A0AAV0BTN5_PHAPC</name>
<keyword evidence="5" id="KW-0333">Golgi apparatus</keyword>
<evidence type="ECO:0000256" key="4">
    <source>
        <dbReference type="ARBA" id="ARBA00022989"/>
    </source>
</evidence>
<dbReference type="GO" id="GO:0006829">
    <property type="term" value="P:zinc ion transport"/>
    <property type="evidence" value="ECO:0007669"/>
    <property type="project" value="InterPro"/>
</dbReference>